<keyword evidence="6 9" id="KW-0648">Protein biosynthesis</keyword>
<dbReference type="InterPro" id="IPR013155">
    <property type="entry name" value="M/V/L/I-tRNA-synth_anticd-bd"/>
</dbReference>
<dbReference type="GO" id="GO:0005737">
    <property type="term" value="C:cytoplasm"/>
    <property type="evidence" value="ECO:0007669"/>
    <property type="project" value="UniProtKB-SubCell"/>
</dbReference>
<keyword evidence="7 9" id="KW-0030">Aminoacyl-tRNA synthetase</keyword>
<evidence type="ECO:0000256" key="5">
    <source>
        <dbReference type="ARBA" id="ARBA00022840"/>
    </source>
</evidence>
<dbReference type="Gene3D" id="1.10.730.10">
    <property type="entry name" value="Isoleucyl-tRNA Synthetase, Domain 1"/>
    <property type="match status" value="2"/>
</dbReference>
<dbReference type="SUPFAM" id="SSF52374">
    <property type="entry name" value="Nucleotidylyl transferase"/>
    <property type="match status" value="1"/>
</dbReference>
<keyword evidence="4 9" id="KW-0547">Nucleotide-binding</keyword>
<organism evidence="15 16">
    <name type="scientific">Candidatus Yanofskybacteria bacterium RIFCSPHIGHO2_01_FULL_39_8b</name>
    <dbReference type="NCBI Taxonomy" id="1802659"/>
    <lineage>
        <taxon>Bacteria</taxon>
        <taxon>Candidatus Yanofskyibacteriota</taxon>
    </lineage>
</organism>
<dbReference type="FunFam" id="1.10.730.10:FF:000002">
    <property type="entry name" value="Leucine--tRNA ligase"/>
    <property type="match status" value="1"/>
</dbReference>
<dbReference type="PANTHER" id="PTHR43740:SF2">
    <property type="entry name" value="LEUCINE--TRNA LIGASE, MITOCHONDRIAL"/>
    <property type="match status" value="1"/>
</dbReference>
<feature type="domain" description="Methionyl/Leucyl tRNA synthetase" evidence="13">
    <location>
        <begin position="39"/>
        <end position="180"/>
    </location>
</feature>
<dbReference type="InterPro" id="IPR015413">
    <property type="entry name" value="Methionyl/Leucyl_tRNA_Synth"/>
</dbReference>
<evidence type="ECO:0000256" key="7">
    <source>
        <dbReference type="ARBA" id="ARBA00023146"/>
    </source>
</evidence>
<evidence type="ECO:0000256" key="3">
    <source>
        <dbReference type="ARBA" id="ARBA00022598"/>
    </source>
</evidence>
<comment type="subcellular location">
    <subcellularLocation>
        <location evidence="9">Cytoplasm</location>
    </subcellularLocation>
</comment>
<dbReference type="AlphaFoldDB" id="A0A1F8EA72"/>
<dbReference type="GO" id="GO:0004823">
    <property type="term" value="F:leucine-tRNA ligase activity"/>
    <property type="evidence" value="ECO:0007669"/>
    <property type="project" value="UniProtKB-UniRule"/>
</dbReference>
<dbReference type="EC" id="6.1.1.4" evidence="9"/>
<dbReference type="FunFam" id="3.40.50.620:FF:000003">
    <property type="entry name" value="Leucine--tRNA ligase"/>
    <property type="match status" value="1"/>
</dbReference>
<feature type="binding site" evidence="9">
    <location>
        <position position="594"/>
    </location>
    <ligand>
        <name>ATP</name>
        <dbReference type="ChEBI" id="CHEBI:30616"/>
    </ligand>
</feature>
<evidence type="ECO:0000256" key="6">
    <source>
        <dbReference type="ARBA" id="ARBA00022917"/>
    </source>
</evidence>
<dbReference type="Pfam" id="PF08264">
    <property type="entry name" value="Anticodon_1"/>
    <property type="match status" value="1"/>
</dbReference>
<evidence type="ECO:0000259" key="11">
    <source>
        <dbReference type="Pfam" id="PF00133"/>
    </source>
</evidence>
<dbReference type="InterPro" id="IPR014729">
    <property type="entry name" value="Rossmann-like_a/b/a_fold"/>
</dbReference>
<keyword evidence="5 9" id="KW-0067">ATP-binding</keyword>
<name>A0A1F8EA72_9BACT</name>
<evidence type="ECO:0000256" key="4">
    <source>
        <dbReference type="ARBA" id="ARBA00022741"/>
    </source>
</evidence>
<dbReference type="Pfam" id="PF13603">
    <property type="entry name" value="tRNA-synt_1_2"/>
    <property type="match status" value="1"/>
</dbReference>
<dbReference type="Pfam" id="PF00133">
    <property type="entry name" value="tRNA-synt_1"/>
    <property type="match status" value="1"/>
</dbReference>
<dbReference type="PANTHER" id="PTHR43740">
    <property type="entry name" value="LEUCYL-TRNA SYNTHETASE"/>
    <property type="match status" value="1"/>
</dbReference>
<evidence type="ECO:0000313" key="15">
    <source>
        <dbReference type="EMBL" id="OGM97682.1"/>
    </source>
</evidence>
<dbReference type="Gene3D" id="3.90.740.10">
    <property type="entry name" value="Valyl/Leucyl/Isoleucyl-tRNA synthetase, editing domain"/>
    <property type="match status" value="1"/>
</dbReference>
<dbReference type="SUPFAM" id="SSF50677">
    <property type="entry name" value="ValRS/IleRS/LeuRS editing domain"/>
    <property type="match status" value="1"/>
</dbReference>
<comment type="caution">
    <text evidence="15">The sequence shown here is derived from an EMBL/GenBank/DDBJ whole genome shotgun (WGS) entry which is preliminary data.</text>
</comment>
<evidence type="ECO:0000259" key="14">
    <source>
        <dbReference type="Pfam" id="PF13603"/>
    </source>
</evidence>
<dbReference type="Gene3D" id="3.40.50.620">
    <property type="entry name" value="HUPs"/>
    <property type="match status" value="1"/>
</dbReference>
<dbReference type="EMBL" id="MGIZ01000049">
    <property type="protein sequence ID" value="OGM97682.1"/>
    <property type="molecule type" value="Genomic_DNA"/>
</dbReference>
<evidence type="ECO:0000256" key="1">
    <source>
        <dbReference type="ARBA" id="ARBA00005594"/>
    </source>
</evidence>
<dbReference type="GO" id="GO:0002161">
    <property type="term" value="F:aminoacyl-tRNA deacylase activity"/>
    <property type="evidence" value="ECO:0007669"/>
    <property type="project" value="InterPro"/>
</dbReference>
<dbReference type="InterPro" id="IPR002302">
    <property type="entry name" value="Leu-tRNA-ligase"/>
</dbReference>
<feature type="domain" description="Leucyl-tRNA synthetase editing" evidence="14">
    <location>
        <begin position="220"/>
        <end position="409"/>
    </location>
</feature>
<dbReference type="Pfam" id="PF09334">
    <property type="entry name" value="tRNA-synt_1g"/>
    <property type="match status" value="1"/>
</dbReference>
<sequence>MKYKPQKIERKWQRYWETKKIYNAKDNLAGKKNFMMLAEFSYTSGNLHIGHWFTYSIADIYARYLRMNGYNVMNPTGFDAFGLPAENAAIKRGTTPELWTRKNISYMSKQLKSIGATFDWPRVVDTSKPDYYRWTQWIFLKLYEKGLAYRASTKVNWCPKDQTVLANEQVVNGLCERCDTPVIQKDLTQWMFKITDYSDALIDDIKDLDWPETTKLAQVNWIGRSEGAKIKFYLTGIPGQGDKKHFVEVFTTRADTLFGVTAVVISPEVAKKWLEVGRQAGDEVKNYTNKSLTKRELERQEAKEKTGVDAGIFAINPANNEKVPVWVADYVLGHYGTGAVMFVPAHDQRDFEFAKKFNLPMKMVICPNYPEPKCPVLDKAFEEDAHLVDSGKFTGLSSAEARKKITEELKSKGLGDFQKTYRLHDWVLSRQRYWGVPIPMINCRPPAGGCGYQPVAEKELPVKLPPLKNFKPTNDGRSPLAKAIGWLKVKCPKCGGEAERETDTMDTFVDSSWYFMRYTDPKNKKEFASKKKMNEWLPVPTYIGGREHNTMHLLYARFITKALNSLGLVDFKEPFTSRHNHGVIMGPDGKKMSKSRGNVVDPDIEVKKYGADAVRINFAFMGPFDQDYTWNNSSINGIVRFLNRVWNYVGRYDEDVKPSPIAVKILNKYVKEIGKDIKSMNFNTGVSGLMKLLNELESHEISKKEYETLLKLLAPFAPHIAEELWFSVLKNKKSVHLEKWPEYDEKLLIEEKVKLVIQVNGRVRDAVEVKRGLSENEARKLALASENVKKYITGEIKKVIYVRDRIINLVV</sequence>
<accession>A0A1F8EA72</accession>
<dbReference type="CDD" id="cd00812">
    <property type="entry name" value="LeuRS_core"/>
    <property type="match status" value="1"/>
</dbReference>
<dbReference type="PRINTS" id="PR00985">
    <property type="entry name" value="TRNASYNTHLEU"/>
</dbReference>
<dbReference type="GO" id="GO:0005524">
    <property type="term" value="F:ATP binding"/>
    <property type="evidence" value="ECO:0007669"/>
    <property type="project" value="UniProtKB-UniRule"/>
</dbReference>
<keyword evidence="3 9" id="KW-0436">Ligase</keyword>
<protein>
    <recommendedName>
        <fullName evidence="9">Leucine--tRNA ligase</fullName>
        <ecNumber evidence="9">6.1.1.4</ecNumber>
    </recommendedName>
    <alternativeName>
        <fullName evidence="9">Leucyl-tRNA synthetase</fullName>
        <shortName evidence="9">LeuRS</shortName>
    </alternativeName>
</protein>
<feature type="domain" description="Methionyl/Valyl/Leucyl/Isoleucyl-tRNA synthetase anticodon-binding" evidence="12">
    <location>
        <begin position="664"/>
        <end position="774"/>
    </location>
</feature>
<comment type="catalytic activity">
    <reaction evidence="8 9">
        <text>tRNA(Leu) + L-leucine + ATP = L-leucyl-tRNA(Leu) + AMP + diphosphate</text>
        <dbReference type="Rhea" id="RHEA:11688"/>
        <dbReference type="Rhea" id="RHEA-COMP:9613"/>
        <dbReference type="Rhea" id="RHEA-COMP:9622"/>
        <dbReference type="ChEBI" id="CHEBI:30616"/>
        <dbReference type="ChEBI" id="CHEBI:33019"/>
        <dbReference type="ChEBI" id="CHEBI:57427"/>
        <dbReference type="ChEBI" id="CHEBI:78442"/>
        <dbReference type="ChEBI" id="CHEBI:78494"/>
        <dbReference type="ChEBI" id="CHEBI:456215"/>
        <dbReference type="EC" id="6.1.1.4"/>
    </reaction>
</comment>
<evidence type="ECO:0000256" key="10">
    <source>
        <dbReference type="RuleBase" id="RU363039"/>
    </source>
</evidence>
<dbReference type="SUPFAM" id="SSF47323">
    <property type="entry name" value="Anticodon-binding domain of a subclass of class I aminoacyl-tRNA synthetases"/>
    <property type="match status" value="1"/>
</dbReference>
<gene>
    <name evidence="9" type="primary">leuS</name>
    <name evidence="15" type="ORF">A2817_02250</name>
</gene>
<dbReference type="HAMAP" id="MF_00049_B">
    <property type="entry name" value="Leu_tRNA_synth_B"/>
    <property type="match status" value="1"/>
</dbReference>
<keyword evidence="2 9" id="KW-0963">Cytoplasm</keyword>
<evidence type="ECO:0000313" key="16">
    <source>
        <dbReference type="Proteomes" id="UP000177594"/>
    </source>
</evidence>
<feature type="short sequence motif" description="'HIGH' region" evidence="9">
    <location>
        <begin position="41"/>
        <end position="51"/>
    </location>
</feature>
<dbReference type="FunFam" id="3.40.50.620:FF:000056">
    <property type="entry name" value="Leucine--tRNA ligase"/>
    <property type="match status" value="1"/>
</dbReference>
<dbReference type="InterPro" id="IPR009080">
    <property type="entry name" value="tRNAsynth_Ia_anticodon-bd"/>
</dbReference>
<comment type="similarity">
    <text evidence="1 9 10">Belongs to the class-I aminoacyl-tRNA synthetase family.</text>
</comment>
<evidence type="ECO:0000259" key="12">
    <source>
        <dbReference type="Pfam" id="PF08264"/>
    </source>
</evidence>
<dbReference type="InterPro" id="IPR025709">
    <property type="entry name" value="Leu_tRNA-synth_edit"/>
</dbReference>
<dbReference type="NCBIfam" id="TIGR00396">
    <property type="entry name" value="leuS_bact"/>
    <property type="match status" value="1"/>
</dbReference>
<dbReference type="InterPro" id="IPR002300">
    <property type="entry name" value="aa-tRNA-synth_Ia"/>
</dbReference>
<dbReference type="InterPro" id="IPR009008">
    <property type="entry name" value="Val/Leu/Ile-tRNA-synth_edit"/>
</dbReference>
<evidence type="ECO:0000256" key="9">
    <source>
        <dbReference type="HAMAP-Rule" id="MF_00049"/>
    </source>
</evidence>
<feature type="domain" description="Aminoacyl-tRNA synthetase class Ia" evidence="11">
    <location>
        <begin position="423"/>
        <end position="627"/>
    </location>
</feature>
<dbReference type="GO" id="GO:0006429">
    <property type="term" value="P:leucyl-tRNA aminoacylation"/>
    <property type="evidence" value="ECO:0007669"/>
    <property type="project" value="UniProtKB-UniRule"/>
</dbReference>
<evidence type="ECO:0000256" key="8">
    <source>
        <dbReference type="ARBA" id="ARBA00047469"/>
    </source>
</evidence>
<dbReference type="Proteomes" id="UP000177594">
    <property type="component" value="Unassembled WGS sequence"/>
</dbReference>
<feature type="short sequence motif" description="'KMSKS' region" evidence="9">
    <location>
        <begin position="591"/>
        <end position="595"/>
    </location>
</feature>
<evidence type="ECO:0000259" key="13">
    <source>
        <dbReference type="Pfam" id="PF09334"/>
    </source>
</evidence>
<reference evidence="15 16" key="1">
    <citation type="journal article" date="2016" name="Nat. Commun.">
        <title>Thousands of microbial genomes shed light on interconnected biogeochemical processes in an aquifer system.</title>
        <authorList>
            <person name="Anantharaman K."/>
            <person name="Brown C.T."/>
            <person name="Hug L.A."/>
            <person name="Sharon I."/>
            <person name="Castelle C.J."/>
            <person name="Probst A.J."/>
            <person name="Thomas B.C."/>
            <person name="Singh A."/>
            <person name="Wilkins M.J."/>
            <person name="Karaoz U."/>
            <person name="Brodie E.L."/>
            <person name="Williams K.H."/>
            <person name="Hubbard S.S."/>
            <person name="Banfield J.F."/>
        </authorList>
    </citation>
    <scope>NUCLEOTIDE SEQUENCE [LARGE SCALE GENOMIC DNA]</scope>
</reference>
<proteinExistence type="inferred from homology"/>
<evidence type="ECO:0000256" key="2">
    <source>
        <dbReference type="ARBA" id="ARBA00022490"/>
    </source>
</evidence>
<dbReference type="CDD" id="cd07958">
    <property type="entry name" value="Anticodon_Ia_Leu_BEm"/>
    <property type="match status" value="1"/>
</dbReference>